<evidence type="ECO:0000256" key="6">
    <source>
        <dbReference type="ARBA" id="ARBA00022989"/>
    </source>
</evidence>
<proteinExistence type="predicted"/>
<gene>
    <name evidence="10" type="ordered locus">SpiGrapes_0697</name>
</gene>
<keyword evidence="4" id="KW-0762">Sugar transport</keyword>
<dbReference type="HOGENOM" id="CLU_063648_0_0_12"/>
<dbReference type="AlphaFoldDB" id="G8QY33"/>
<organism evidence="10 11">
    <name type="scientific">Sphaerochaeta pleomorpha (strain ATCC BAA-1885 / DSM 22778 / Grapes)</name>
    <dbReference type="NCBI Taxonomy" id="158190"/>
    <lineage>
        <taxon>Bacteria</taxon>
        <taxon>Pseudomonadati</taxon>
        <taxon>Spirochaetota</taxon>
        <taxon>Spirochaetia</taxon>
        <taxon>Spirochaetales</taxon>
        <taxon>Sphaerochaetaceae</taxon>
        <taxon>Sphaerochaeta</taxon>
    </lineage>
</organism>
<dbReference type="RefSeq" id="WP_014269387.1">
    <property type="nucleotide sequence ID" value="NC_016633.1"/>
</dbReference>
<dbReference type="GO" id="GO:0009401">
    <property type="term" value="P:phosphoenolpyruvate-dependent sugar phosphotransferase system"/>
    <property type="evidence" value="ECO:0007669"/>
    <property type="project" value="InterPro"/>
</dbReference>
<name>G8QY33_SPHPG</name>
<evidence type="ECO:0000313" key="10">
    <source>
        <dbReference type="EMBL" id="AEV28538.1"/>
    </source>
</evidence>
<evidence type="ECO:0000256" key="7">
    <source>
        <dbReference type="ARBA" id="ARBA00023136"/>
    </source>
</evidence>
<evidence type="ECO:0000313" key="11">
    <source>
        <dbReference type="Proteomes" id="UP000005632"/>
    </source>
</evidence>
<evidence type="ECO:0000256" key="5">
    <source>
        <dbReference type="ARBA" id="ARBA00022692"/>
    </source>
</evidence>
<feature type="transmembrane region" description="Helical" evidence="8">
    <location>
        <begin position="20"/>
        <end position="38"/>
    </location>
</feature>
<dbReference type="GO" id="GO:0008982">
    <property type="term" value="F:protein-N(PI)-phosphohistidine-sugar phosphotransferase activity"/>
    <property type="evidence" value="ECO:0007669"/>
    <property type="project" value="InterPro"/>
</dbReference>
<keyword evidence="5 8" id="KW-0812">Transmembrane</keyword>
<evidence type="ECO:0000256" key="8">
    <source>
        <dbReference type="SAM" id="Phobius"/>
    </source>
</evidence>
<evidence type="ECO:0000256" key="1">
    <source>
        <dbReference type="ARBA" id="ARBA00004651"/>
    </source>
</evidence>
<feature type="transmembrane region" description="Helical" evidence="8">
    <location>
        <begin position="180"/>
        <end position="202"/>
    </location>
</feature>
<keyword evidence="2" id="KW-0813">Transport</keyword>
<dbReference type="KEGG" id="sgp:SpiGrapes_0697"/>
<keyword evidence="11" id="KW-1185">Reference proteome</keyword>
<reference evidence="10 11" key="1">
    <citation type="submission" date="2011-11" db="EMBL/GenBank/DDBJ databases">
        <title>Complete sequence of Spirochaeta sp. grapes.</title>
        <authorList>
            <consortium name="US DOE Joint Genome Institute"/>
            <person name="Lucas S."/>
            <person name="Han J."/>
            <person name="Lapidus A."/>
            <person name="Cheng J.-F."/>
            <person name="Goodwin L."/>
            <person name="Pitluck S."/>
            <person name="Peters L."/>
            <person name="Ovchinnikova G."/>
            <person name="Munk A.C."/>
            <person name="Detter J.C."/>
            <person name="Han C."/>
            <person name="Tapia R."/>
            <person name="Land M."/>
            <person name="Hauser L."/>
            <person name="Kyrpides N."/>
            <person name="Ivanova N."/>
            <person name="Pagani I."/>
            <person name="Ritalahtilisa K."/>
            <person name="Loeffler F."/>
            <person name="Woyke T."/>
        </authorList>
    </citation>
    <scope>NUCLEOTIDE SEQUENCE [LARGE SCALE GENOMIC DNA]</scope>
    <source>
        <strain evidence="11">ATCC BAA-1885 / DSM 22778 / Grapes</strain>
    </source>
</reference>
<dbReference type="eggNOG" id="COG3641">
    <property type="taxonomic scope" value="Bacteria"/>
</dbReference>
<feature type="transmembrane region" description="Helical" evidence="8">
    <location>
        <begin position="311"/>
        <end position="330"/>
    </location>
</feature>
<keyword evidence="3" id="KW-1003">Cell membrane</keyword>
<evidence type="ECO:0000256" key="3">
    <source>
        <dbReference type="ARBA" id="ARBA00022475"/>
    </source>
</evidence>
<sequence length="346" mass="35417">MAEVIPSTRGKQVGAYSIRVLNGMAQGLFASLIVGLIIKQIGHYSHLVLLEQFGQIAQYLTGPAIGVGVAVSVGAPPLGILCSAVTGAIGAGTFVLSDNLGIVRLAFGEPVGAMLASLAGAEIAKKIAGKTKIDILLIPISTIIAGGLAGHFVAPAMSAFMTALGAFINSLTELYPLPMGILVSTVMGMVLTLPISSAAICISLGINGLAAGAATVGCCCQMVGFAVMSFPENRVGGLMSQGLGTSMLQIPNICRNWKIWIPPILSSAILGPVSTLVFKMQNNSAGAGMGTSGLVGQLNTLAVMGPSSLPLIALMHFTLPSLLTIAFGYVMRKKGWIGQNDLLLVN</sequence>
<dbReference type="Proteomes" id="UP000005632">
    <property type="component" value="Chromosome"/>
</dbReference>
<feature type="transmembrane region" description="Helical" evidence="8">
    <location>
        <begin position="209"/>
        <end position="230"/>
    </location>
</feature>
<dbReference type="InterPro" id="IPR003352">
    <property type="entry name" value="PTS_EIIC"/>
</dbReference>
<evidence type="ECO:0000256" key="4">
    <source>
        <dbReference type="ARBA" id="ARBA00022597"/>
    </source>
</evidence>
<evidence type="ECO:0000256" key="2">
    <source>
        <dbReference type="ARBA" id="ARBA00022448"/>
    </source>
</evidence>
<keyword evidence="7 8" id="KW-0472">Membrane</keyword>
<dbReference type="EMBL" id="CP003155">
    <property type="protein sequence ID" value="AEV28538.1"/>
    <property type="molecule type" value="Genomic_DNA"/>
</dbReference>
<evidence type="ECO:0000259" key="9">
    <source>
        <dbReference type="Pfam" id="PF13303"/>
    </source>
</evidence>
<feature type="transmembrane region" description="Helical" evidence="8">
    <location>
        <begin position="135"/>
        <end position="168"/>
    </location>
</feature>
<keyword evidence="6 8" id="KW-1133">Transmembrane helix</keyword>
<comment type="subcellular location">
    <subcellularLocation>
        <location evidence="1">Cell membrane</location>
        <topology evidence="1">Multi-pass membrane protein</topology>
    </subcellularLocation>
</comment>
<dbReference type="GO" id="GO:0005886">
    <property type="term" value="C:plasma membrane"/>
    <property type="evidence" value="ECO:0007669"/>
    <property type="project" value="UniProtKB-SubCell"/>
</dbReference>
<protein>
    <submittedName>
        <fullName evidence="10">Putative membrane protein, putative toxin regulator</fullName>
    </submittedName>
</protein>
<dbReference type="OrthoDB" id="396983at2"/>
<accession>G8QY33</accession>
<feature type="domain" description="Phosphotransferase system EIIC" evidence="9">
    <location>
        <begin position="19"/>
        <end position="342"/>
    </location>
</feature>
<dbReference type="Pfam" id="PF13303">
    <property type="entry name" value="PTS_EIIC_2"/>
    <property type="match status" value="1"/>
</dbReference>
<dbReference type="STRING" id="158190.SpiGrapes_0697"/>